<name>A0A2D4LYR6_9SAUR</name>
<sequence>MVPSNYSELKLYPANDHADWQEAIDKELNSLKSLDVYENARLPPGKNAIGCKWIYKLKTGVDGKISYKARLVAQGFDQAPTDYDEVFAPSLNSTTLRAALVWAAKMKN</sequence>
<evidence type="ECO:0000313" key="2">
    <source>
        <dbReference type="EMBL" id="LAB26221.1"/>
    </source>
</evidence>
<organism evidence="2">
    <name type="scientific">Micrurus spixii</name>
    <name type="common">Amazon coral snake</name>
    <dbReference type="NCBI Taxonomy" id="129469"/>
    <lineage>
        <taxon>Eukaryota</taxon>
        <taxon>Metazoa</taxon>
        <taxon>Chordata</taxon>
        <taxon>Craniata</taxon>
        <taxon>Vertebrata</taxon>
        <taxon>Euteleostomi</taxon>
        <taxon>Lepidosauria</taxon>
        <taxon>Squamata</taxon>
        <taxon>Bifurcata</taxon>
        <taxon>Unidentata</taxon>
        <taxon>Episquamata</taxon>
        <taxon>Toxicofera</taxon>
        <taxon>Serpentes</taxon>
        <taxon>Colubroidea</taxon>
        <taxon>Elapidae</taxon>
        <taxon>Elapinae</taxon>
        <taxon>Micrurus</taxon>
    </lineage>
</organism>
<accession>A0A2D4LYR6</accession>
<evidence type="ECO:0000259" key="1">
    <source>
        <dbReference type="Pfam" id="PF07727"/>
    </source>
</evidence>
<reference evidence="2" key="1">
    <citation type="submission" date="2017-07" db="EMBL/GenBank/DDBJ databases">
        <authorList>
            <person name="Mikheyev A."/>
            <person name="Grau M."/>
        </authorList>
    </citation>
    <scope>NUCLEOTIDE SEQUENCE</scope>
    <source>
        <tissue evidence="2">Venom_gland</tissue>
    </source>
</reference>
<proteinExistence type="predicted"/>
<feature type="domain" description="Reverse transcriptase Ty1/copia-type" evidence="1">
    <location>
        <begin position="35"/>
        <end position="105"/>
    </location>
</feature>
<dbReference type="AlphaFoldDB" id="A0A2D4LYR6"/>
<dbReference type="EMBL" id="IACM01060089">
    <property type="protein sequence ID" value="LAB26221.1"/>
    <property type="molecule type" value="Transcribed_RNA"/>
</dbReference>
<reference evidence="2" key="2">
    <citation type="submission" date="2017-11" db="EMBL/GenBank/DDBJ databases">
        <title>Coralsnake Venomics: Analyses of Venom Gland Transcriptomes and Proteomes of Six Brazilian Taxa.</title>
        <authorList>
            <person name="Aird S.D."/>
            <person name="Jorge da Silva N."/>
            <person name="Qiu L."/>
            <person name="Villar-Briones A."/>
            <person name="Aparecida-Saddi V."/>
            <person name="Campos-Telles M.P."/>
            <person name="Grau M."/>
            <person name="Mikheyev A.S."/>
        </authorList>
    </citation>
    <scope>NUCLEOTIDE SEQUENCE</scope>
    <source>
        <tissue evidence="2">Venom_gland</tissue>
    </source>
</reference>
<protein>
    <recommendedName>
        <fullName evidence="1">Reverse transcriptase Ty1/copia-type domain-containing protein</fullName>
    </recommendedName>
</protein>
<dbReference type="Pfam" id="PF07727">
    <property type="entry name" value="RVT_2"/>
    <property type="match status" value="1"/>
</dbReference>
<dbReference type="InterPro" id="IPR013103">
    <property type="entry name" value="RVT_2"/>
</dbReference>